<dbReference type="Pfam" id="PF02597">
    <property type="entry name" value="ThiS"/>
    <property type="match status" value="1"/>
</dbReference>
<accession>A0A328VGX0</accession>
<protein>
    <recommendedName>
        <fullName evidence="3">Molybdopterin synthase sulfur carrier subunit</fullName>
    </recommendedName>
</protein>
<dbReference type="InterPro" id="IPR003749">
    <property type="entry name" value="ThiS/MoaD-like"/>
</dbReference>
<dbReference type="InterPro" id="IPR016155">
    <property type="entry name" value="Mopterin_synth/thiamin_S_b"/>
</dbReference>
<dbReference type="EMBL" id="MCIF01000002">
    <property type="protein sequence ID" value="RAQ94883.1"/>
    <property type="molecule type" value="Genomic_DNA"/>
</dbReference>
<comment type="caution">
    <text evidence="1">The sequence shown here is derived from an EMBL/GenBank/DDBJ whole genome shotgun (WGS) entry which is preliminary data.</text>
</comment>
<reference evidence="1 2" key="1">
    <citation type="submission" date="2016-08" db="EMBL/GenBank/DDBJ databases">
        <title>Analysis of Carbohydrate Active Enzymes in Thermogemmatispora T81 Reveals Carbohydrate Degradation Ability.</title>
        <authorList>
            <person name="Tomazini A."/>
            <person name="Lal S."/>
            <person name="Stott M."/>
            <person name="Henrissat B."/>
            <person name="Polikarpov I."/>
            <person name="Sparling R."/>
            <person name="Levin D.B."/>
        </authorList>
    </citation>
    <scope>NUCLEOTIDE SEQUENCE [LARGE SCALE GENOMIC DNA]</scope>
    <source>
        <strain evidence="1 2">T81</strain>
    </source>
</reference>
<dbReference type="Proteomes" id="UP000248706">
    <property type="component" value="Unassembled WGS sequence"/>
</dbReference>
<dbReference type="SUPFAM" id="SSF54285">
    <property type="entry name" value="MoaD/ThiS"/>
    <property type="match status" value="1"/>
</dbReference>
<name>A0A328VGX0_9CHLR</name>
<evidence type="ECO:0008006" key="3">
    <source>
        <dbReference type="Google" id="ProtNLM"/>
    </source>
</evidence>
<keyword evidence="2" id="KW-1185">Reference proteome</keyword>
<dbReference type="Gene3D" id="3.10.20.30">
    <property type="match status" value="1"/>
</dbReference>
<sequence length="97" mass="10512">MGGTEQATVTLRLPSTLSACNGGKSQIVVRASTVGELFEALEAHYPQVWRCLCDEHGCVRAQIQLFVSNKLITGPHDLQTVLRPGEEIIVLPSARTP</sequence>
<organism evidence="1 2">
    <name type="scientific">Thermogemmatispora tikiterensis</name>
    <dbReference type="NCBI Taxonomy" id="1825093"/>
    <lineage>
        <taxon>Bacteria</taxon>
        <taxon>Bacillati</taxon>
        <taxon>Chloroflexota</taxon>
        <taxon>Ktedonobacteria</taxon>
        <taxon>Thermogemmatisporales</taxon>
        <taxon>Thermogemmatisporaceae</taxon>
        <taxon>Thermogemmatispora</taxon>
    </lineage>
</organism>
<dbReference type="InterPro" id="IPR012675">
    <property type="entry name" value="Beta-grasp_dom_sf"/>
</dbReference>
<proteinExistence type="predicted"/>
<gene>
    <name evidence="1" type="ORF">A4R35_04995</name>
</gene>
<evidence type="ECO:0000313" key="2">
    <source>
        <dbReference type="Proteomes" id="UP000248706"/>
    </source>
</evidence>
<evidence type="ECO:0000313" key="1">
    <source>
        <dbReference type="EMBL" id="RAQ94883.1"/>
    </source>
</evidence>
<dbReference type="AlphaFoldDB" id="A0A328VGX0"/>